<name>A0AAV9HVT4_9PEZI</name>
<sequence length="394" mass="45240">MEGIKSLSQSLFNMEQKFRDPPVGYKFNTAELNCFRDDPSDLSSEPVKLSSLGEDELCAWLPSTACLNMRGYTTEARLRIVCIFRHLDVSLCISKASFTRIFDSMKADPSVKYMICRDYDGFHEFHGDGFRLTRFQGNSLYAVVWTFDPDTVTTTALFLDRRRHTFASFTNLQYYDLDTSGWEIGTVRTVEERTGFGPHPTGYRGLEPLSLVKNFDINQLTSWVQAVNEVAGNASNRVRHMHICLSVLKMMCEEHRRGEQHGLSDQALRRCQDSLAVIIKAVTVVERHMLTYVDYLSFLKDLSKRLSTVTRWLVHENIAVMTMVFLPATFYAALFAVPSLQWDQGSDIIQDKFWVYWAFTLPTTVVVFLVWLGITGRVWIHEKALAVFKSHTTR</sequence>
<keyword evidence="1" id="KW-1133">Transmembrane helix</keyword>
<proteinExistence type="predicted"/>
<comment type="caution">
    <text evidence="2">The sequence shown here is derived from an EMBL/GenBank/DDBJ whole genome shotgun (WGS) entry which is preliminary data.</text>
</comment>
<dbReference type="EMBL" id="MU864943">
    <property type="protein sequence ID" value="KAK4465055.1"/>
    <property type="molecule type" value="Genomic_DNA"/>
</dbReference>
<reference evidence="2" key="1">
    <citation type="journal article" date="2023" name="Mol. Phylogenet. Evol.">
        <title>Genome-scale phylogeny and comparative genomics of the fungal order Sordariales.</title>
        <authorList>
            <person name="Hensen N."/>
            <person name="Bonometti L."/>
            <person name="Westerberg I."/>
            <person name="Brannstrom I.O."/>
            <person name="Guillou S."/>
            <person name="Cros-Aarteil S."/>
            <person name="Calhoun S."/>
            <person name="Haridas S."/>
            <person name="Kuo A."/>
            <person name="Mondo S."/>
            <person name="Pangilinan J."/>
            <person name="Riley R."/>
            <person name="LaButti K."/>
            <person name="Andreopoulos B."/>
            <person name="Lipzen A."/>
            <person name="Chen C."/>
            <person name="Yan M."/>
            <person name="Daum C."/>
            <person name="Ng V."/>
            <person name="Clum A."/>
            <person name="Steindorff A."/>
            <person name="Ohm R.A."/>
            <person name="Martin F."/>
            <person name="Silar P."/>
            <person name="Natvig D.O."/>
            <person name="Lalanne C."/>
            <person name="Gautier V."/>
            <person name="Ament-Velasquez S.L."/>
            <person name="Kruys A."/>
            <person name="Hutchinson M.I."/>
            <person name="Powell A.J."/>
            <person name="Barry K."/>
            <person name="Miller A.N."/>
            <person name="Grigoriev I.V."/>
            <person name="Debuchy R."/>
            <person name="Gladieux P."/>
            <person name="Hiltunen Thoren M."/>
            <person name="Johannesson H."/>
        </authorList>
    </citation>
    <scope>NUCLEOTIDE SEQUENCE</scope>
    <source>
        <strain evidence="2">PSN324</strain>
    </source>
</reference>
<keyword evidence="1" id="KW-0472">Membrane</keyword>
<keyword evidence="1" id="KW-0812">Transmembrane</keyword>
<evidence type="ECO:0000256" key="1">
    <source>
        <dbReference type="SAM" id="Phobius"/>
    </source>
</evidence>
<protein>
    <submittedName>
        <fullName evidence="2">Uncharacterized protein</fullName>
    </submittedName>
</protein>
<accession>A0AAV9HVT4</accession>
<evidence type="ECO:0000313" key="3">
    <source>
        <dbReference type="Proteomes" id="UP001321749"/>
    </source>
</evidence>
<reference evidence="2" key="2">
    <citation type="submission" date="2023-06" db="EMBL/GenBank/DDBJ databases">
        <authorList>
            <consortium name="Lawrence Berkeley National Laboratory"/>
            <person name="Mondo S.J."/>
            <person name="Hensen N."/>
            <person name="Bonometti L."/>
            <person name="Westerberg I."/>
            <person name="Brannstrom I.O."/>
            <person name="Guillou S."/>
            <person name="Cros-Aarteil S."/>
            <person name="Calhoun S."/>
            <person name="Haridas S."/>
            <person name="Kuo A."/>
            <person name="Pangilinan J."/>
            <person name="Riley R."/>
            <person name="Labutti K."/>
            <person name="Andreopoulos B."/>
            <person name="Lipzen A."/>
            <person name="Chen C."/>
            <person name="Yanf M."/>
            <person name="Daum C."/>
            <person name="Ng V."/>
            <person name="Clum A."/>
            <person name="Steindorff A."/>
            <person name="Ohm R."/>
            <person name="Martin F."/>
            <person name="Silar P."/>
            <person name="Natvig D."/>
            <person name="Lalanne C."/>
            <person name="Gautier V."/>
            <person name="Ament-Velasquez S.L."/>
            <person name="Kruys A."/>
            <person name="Hutchinson M.I."/>
            <person name="Powell A.J."/>
            <person name="Barry K."/>
            <person name="Miller A.N."/>
            <person name="Grigoriev I.V."/>
            <person name="Debuchy R."/>
            <person name="Gladieux P."/>
            <person name="Thoren M.H."/>
            <person name="Johannesson H."/>
        </authorList>
    </citation>
    <scope>NUCLEOTIDE SEQUENCE</scope>
    <source>
        <strain evidence="2">PSN324</strain>
    </source>
</reference>
<dbReference type="AlphaFoldDB" id="A0AAV9HVT4"/>
<feature type="transmembrane region" description="Helical" evidence="1">
    <location>
        <begin position="354"/>
        <end position="374"/>
    </location>
</feature>
<organism evidence="2 3">
    <name type="scientific">Cladorrhinum samala</name>
    <dbReference type="NCBI Taxonomy" id="585594"/>
    <lineage>
        <taxon>Eukaryota</taxon>
        <taxon>Fungi</taxon>
        <taxon>Dikarya</taxon>
        <taxon>Ascomycota</taxon>
        <taxon>Pezizomycotina</taxon>
        <taxon>Sordariomycetes</taxon>
        <taxon>Sordariomycetidae</taxon>
        <taxon>Sordariales</taxon>
        <taxon>Podosporaceae</taxon>
        <taxon>Cladorrhinum</taxon>
    </lineage>
</organism>
<feature type="transmembrane region" description="Helical" evidence="1">
    <location>
        <begin position="312"/>
        <end position="334"/>
    </location>
</feature>
<keyword evidence="3" id="KW-1185">Reference proteome</keyword>
<evidence type="ECO:0000313" key="2">
    <source>
        <dbReference type="EMBL" id="KAK4465055.1"/>
    </source>
</evidence>
<gene>
    <name evidence="2" type="ORF">QBC42DRAFT_316389</name>
</gene>
<dbReference type="Proteomes" id="UP001321749">
    <property type="component" value="Unassembled WGS sequence"/>
</dbReference>